<keyword evidence="16" id="KW-0594">Phospholipid biosynthesis</keyword>
<name>A0A084XXP6_9PROT</name>
<organism evidence="20 21">
    <name type="scientific">Candidatus Accumulibacter vicinus</name>
    <dbReference type="NCBI Taxonomy" id="2954382"/>
    <lineage>
        <taxon>Bacteria</taxon>
        <taxon>Pseudomonadati</taxon>
        <taxon>Pseudomonadota</taxon>
        <taxon>Betaproteobacteria</taxon>
        <taxon>Candidatus Accumulibacter</taxon>
    </lineage>
</organism>
<keyword evidence="12 18" id="KW-0548">Nucleotidyltransferase</keyword>
<feature type="transmembrane region" description="Helical" evidence="19">
    <location>
        <begin position="116"/>
        <end position="134"/>
    </location>
</feature>
<dbReference type="STRING" id="1457154.CAPSK01_003357"/>
<comment type="catalytic activity">
    <reaction evidence="1 18">
        <text>a 1,2-diacyl-sn-glycero-3-phosphate + CTP + H(+) = a CDP-1,2-diacyl-sn-glycerol + diphosphate</text>
        <dbReference type="Rhea" id="RHEA:16229"/>
        <dbReference type="ChEBI" id="CHEBI:15378"/>
        <dbReference type="ChEBI" id="CHEBI:33019"/>
        <dbReference type="ChEBI" id="CHEBI:37563"/>
        <dbReference type="ChEBI" id="CHEBI:58332"/>
        <dbReference type="ChEBI" id="CHEBI:58608"/>
        <dbReference type="EC" id="2.7.7.41"/>
    </reaction>
</comment>
<feature type="transmembrane region" description="Helical" evidence="19">
    <location>
        <begin position="140"/>
        <end position="159"/>
    </location>
</feature>
<feature type="transmembrane region" description="Helical" evidence="19">
    <location>
        <begin position="46"/>
        <end position="66"/>
    </location>
</feature>
<evidence type="ECO:0000256" key="17">
    <source>
        <dbReference type="ARBA" id="ARBA00023264"/>
    </source>
</evidence>
<dbReference type="Pfam" id="PF01148">
    <property type="entry name" value="CTP_transf_1"/>
    <property type="match status" value="1"/>
</dbReference>
<dbReference type="EMBL" id="JDSS02000031">
    <property type="protein sequence ID" value="KFB67240.1"/>
    <property type="molecule type" value="Genomic_DNA"/>
</dbReference>
<evidence type="ECO:0000256" key="18">
    <source>
        <dbReference type="RuleBase" id="RU003938"/>
    </source>
</evidence>
<evidence type="ECO:0000256" key="6">
    <source>
        <dbReference type="ARBA" id="ARBA00012487"/>
    </source>
</evidence>
<gene>
    <name evidence="20" type="primary">cdsA_1</name>
    <name evidence="20" type="ORF">CAPSK01_003357</name>
</gene>
<evidence type="ECO:0000256" key="4">
    <source>
        <dbReference type="ARBA" id="ARBA00005189"/>
    </source>
</evidence>
<keyword evidence="13 19" id="KW-1133">Transmembrane helix</keyword>
<dbReference type="PROSITE" id="PS01315">
    <property type="entry name" value="CDS"/>
    <property type="match status" value="1"/>
</dbReference>
<evidence type="ECO:0000256" key="14">
    <source>
        <dbReference type="ARBA" id="ARBA00023098"/>
    </source>
</evidence>
<dbReference type="Proteomes" id="UP000019812">
    <property type="component" value="Unassembled WGS sequence"/>
</dbReference>
<evidence type="ECO:0000256" key="15">
    <source>
        <dbReference type="ARBA" id="ARBA00023136"/>
    </source>
</evidence>
<comment type="subcellular location">
    <subcellularLocation>
        <location evidence="2">Cell membrane</location>
        <topology evidence="2">Multi-pass membrane protein</topology>
    </subcellularLocation>
</comment>
<dbReference type="AlphaFoldDB" id="A0A084XXP6"/>
<sequence>MITAIVLFAAFFGALFYLPPLGWLLFVTVVAGIAAWEWGALMRLGAAGQVSLGVLLAVLCAIVAVLEPAAVGLGAGFDAAAWRLGAYFYLPAAVFWLLLVPIWLQRRWPLANPVLALATGMVLLLPVWLALIQLRQAGPLALLAIMAIVWLADIGAYFAGRSLGKHKLAPGISPGKTWEGAIGGAVAVLAYGLLMSSRMPDGLAGNLPLLLLVLVVLTAISILGDLFESLLKRQAGLKDSSSILPGHGGVLDRIDSLTSTLPLVALVWLVTRL</sequence>
<evidence type="ECO:0000256" key="13">
    <source>
        <dbReference type="ARBA" id="ARBA00022989"/>
    </source>
</evidence>
<evidence type="ECO:0000256" key="8">
    <source>
        <dbReference type="ARBA" id="ARBA00022475"/>
    </source>
</evidence>
<comment type="caution">
    <text evidence="20">The sequence shown here is derived from an EMBL/GenBank/DDBJ whole genome shotgun (WGS) entry which is preliminary data.</text>
</comment>
<evidence type="ECO:0000256" key="16">
    <source>
        <dbReference type="ARBA" id="ARBA00023209"/>
    </source>
</evidence>
<keyword evidence="9" id="KW-0444">Lipid biosynthesis</keyword>
<evidence type="ECO:0000256" key="3">
    <source>
        <dbReference type="ARBA" id="ARBA00005119"/>
    </source>
</evidence>
<comment type="pathway">
    <text evidence="3 18">Phospholipid metabolism; CDP-diacylglycerol biosynthesis; CDP-diacylglycerol from sn-glycerol 3-phosphate: step 3/3.</text>
</comment>
<feature type="transmembrane region" description="Helical" evidence="19">
    <location>
        <begin position="6"/>
        <end position="34"/>
    </location>
</feature>
<evidence type="ECO:0000256" key="1">
    <source>
        <dbReference type="ARBA" id="ARBA00001698"/>
    </source>
</evidence>
<dbReference type="GO" id="GO:0005886">
    <property type="term" value="C:plasma membrane"/>
    <property type="evidence" value="ECO:0007669"/>
    <property type="project" value="UniProtKB-SubCell"/>
</dbReference>
<protein>
    <recommendedName>
        <fullName evidence="7 18">Phosphatidate cytidylyltransferase</fullName>
        <ecNumber evidence="6 18">2.7.7.41</ecNumber>
    </recommendedName>
</protein>
<dbReference type="PANTHER" id="PTHR46382">
    <property type="entry name" value="PHOSPHATIDATE CYTIDYLYLTRANSFERASE"/>
    <property type="match status" value="1"/>
</dbReference>
<keyword evidence="10 18" id="KW-0808">Transferase</keyword>
<reference evidence="20 21" key="1">
    <citation type="submission" date="2014-07" db="EMBL/GenBank/DDBJ databases">
        <title>Expanding our view of genomic diversity in Candidatus Accumulibacter clades.</title>
        <authorList>
            <person name="Skennerton C.T."/>
            <person name="Barr J.J."/>
            <person name="Slater F.R."/>
            <person name="Bond P.L."/>
            <person name="Tyson G.W."/>
        </authorList>
    </citation>
    <scope>NUCLEOTIDE SEQUENCE [LARGE SCALE GENOMIC DNA]</scope>
    <source>
        <strain evidence="21">SK-01</strain>
    </source>
</reference>
<evidence type="ECO:0000313" key="20">
    <source>
        <dbReference type="EMBL" id="KFB67240.1"/>
    </source>
</evidence>
<dbReference type="GO" id="GO:0004605">
    <property type="term" value="F:phosphatidate cytidylyltransferase activity"/>
    <property type="evidence" value="ECO:0007669"/>
    <property type="project" value="UniProtKB-EC"/>
</dbReference>
<feature type="transmembrane region" description="Helical" evidence="19">
    <location>
        <begin position="180"/>
        <end position="197"/>
    </location>
</feature>
<dbReference type="PANTHER" id="PTHR46382:SF1">
    <property type="entry name" value="PHOSPHATIDATE CYTIDYLYLTRANSFERASE"/>
    <property type="match status" value="1"/>
</dbReference>
<accession>A0A084XXP6</accession>
<evidence type="ECO:0000313" key="21">
    <source>
        <dbReference type="Proteomes" id="UP000019812"/>
    </source>
</evidence>
<proteinExistence type="inferred from homology"/>
<evidence type="ECO:0000256" key="2">
    <source>
        <dbReference type="ARBA" id="ARBA00004651"/>
    </source>
</evidence>
<dbReference type="InterPro" id="IPR000374">
    <property type="entry name" value="PC_trans"/>
</dbReference>
<keyword evidence="8" id="KW-1003">Cell membrane</keyword>
<evidence type="ECO:0000256" key="9">
    <source>
        <dbReference type="ARBA" id="ARBA00022516"/>
    </source>
</evidence>
<keyword evidence="14" id="KW-0443">Lipid metabolism</keyword>
<evidence type="ECO:0000256" key="12">
    <source>
        <dbReference type="ARBA" id="ARBA00022695"/>
    </source>
</evidence>
<evidence type="ECO:0000256" key="7">
    <source>
        <dbReference type="ARBA" id="ARBA00019373"/>
    </source>
</evidence>
<evidence type="ECO:0000256" key="10">
    <source>
        <dbReference type="ARBA" id="ARBA00022679"/>
    </source>
</evidence>
<evidence type="ECO:0000256" key="19">
    <source>
        <dbReference type="SAM" id="Phobius"/>
    </source>
</evidence>
<comment type="similarity">
    <text evidence="5 18">Belongs to the CDS family.</text>
</comment>
<evidence type="ECO:0000256" key="11">
    <source>
        <dbReference type="ARBA" id="ARBA00022692"/>
    </source>
</evidence>
<keyword evidence="11 18" id="KW-0812">Transmembrane</keyword>
<comment type="pathway">
    <text evidence="4">Lipid metabolism.</text>
</comment>
<feature type="transmembrane region" description="Helical" evidence="19">
    <location>
        <begin position="209"/>
        <end position="227"/>
    </location>
</feature>
<keyword evidence="15 19" id="KW-0472">Membrane</keyword>
<dbReference type="EC" id="2.7.7.41" evidence="6 18"/>
<dbReference type="UniPathway" id="UPA00557">
    <property type="reaction ID" value="UER00614"/>
</dbReference>
<feature type="transmembrane region" description="Helical" evidence="19">
    <location>
        <begin position="86"/>
        <end position="104"/>
    </location>
</feature>
<keyword evidence="17" id="KW-1208">Phospholipid metabolism</keyword>
<dbReference type="GO" id="GO:0016024">
    <property type="term" value="P:CDP-diacylglycerol biosynthetic process"/>
    <property type="evidence" value="ECO:0007669"/>
    <property type="project" value="UniProtKB-UniPathway"/>
</dbReference>
<evidence type="ECO:0000256" key="5">
    <source>
        <dbReference type="ARBA" id="ARBA00010185"/>
    </source>
</evidence>